<proteinExistence type="predicted"/>
<name>A0ABS0B8N9_9GAMM</name>
<protein>
    <submittedName>
        <fullName evidence="1">HAD hydrolase-like protein</fullName>
    </submittedName>
</protein>
<sequence>MQRRMDARDATASTTMRYPLVIFDFDGTLADSFPFFLQAQYALAERHGFAPIASDRVDALRRLGTRELMRELNVPAWKLPIVATDFIRAMREAPPVPLFPGVAQALAHLHEGGVRLAILTSNSVDNVRRVLGEELAGTIELFDGGAHMLGKHSRLARLIRRAGAERSQAVYVGDQLSDHEAARRAGIAFAAVGWGYTHADSLRAANPEEFLAEVAELRRFAGG</sequence>
<dbReference type="SFLD" id="SFLDG01129">
    <property type="entry name" value="C1.5:_HAD__Beta-PGM__Phosphata"/>
    <property type="match status" value="1"/>
</dbReference>
<dbReference type="Pfam" id="PF13419">
    <property type="entry name" value="HAD_2"/>
    <property type="match status" value="1"/>
</dbReference>
<dbReference type="InterPro" id="IPR023214">
    <property type="entry name" value="HAD_sf"/>
</dbReference>
<dbReference type="PANTHER" id="PTHR43434:SF13">
    <property type="entry name" value="PHOSPHOGLYCOLATE PHOSPHATASE"/>
    <property type="match status" value="1"/>
</dbReference>
<dbReference type="InterPro" id="IPR050155">
    <property type="entry name" value="HAD-like_hydrolase_sf"/>
</dbReference>
<dbReference type="RefSeq" id="WP_194931977.1">
    <property type="nucleotide sequence ID" value="NZ_JADLZT010000008.1"/>
</dbReference>
<dbReference type="InterPro" id="IPR023198">
    <property type="entry name" value="PGP-like_dom2"/>
</dbReference>
<evidence type="ECO:0000313" key="1">
    <source>
        <dbReference type="EMBL" id="MBF6025374.1"/>
    </source>
</evidence>
<dbReference type="SFLD" id="SFLDS00003">
    <property type="entry name" value="Haloacid_Dehalogenase"/>
    <property type="match status" value="1"/>
</dbReference>
<dbReference type="Proteomes" id="UP001429984">
    <property type="component" value="Unassembled WGS sequence"/>
</dbReference>
<gene>
    <name evidence="1" type="ORF">IU514_15175</name>
</gene>
<evidence type="ECO:0000313" key="2">
    <source>
        <dbReference type="Proteomes" id="UP001429984"/>
    </source>
</evidence>
<dbReference type="InterPro" id="IPR041492">
    <property type="entry name" value="HAD_2"/>
</dbReference>
<dbReference type="PANTHER" id="PTHR43434">
    <property type="entry name" value="PHOSPHOGLYCOLATE PHOSPHATASE"/>
    <property type="match status" value="1"/>
</dbReference>
<dbReference type="EMBL" id="JADLZT010000008">
    <property type="protein sequence ID" value="MBF6025374.1"/>
    <property type="molecule type" value="Genomic_DNA"/>
</dbReference>
<accession>A0ABS0B8N9</accession>
<reference evidence="1 2" key="1">
    <citation type="submission" date="2020-11" db="EMBL/GenBank/DDBJ databases">
        <title>Draft Genome Sequence and Secondary Metabolite Biosynthetic Potential of the Lysobacter niastensis Type strain DSM 18481.</title>
        <authorList>
            <person name="Turrini P."/>
            <person name="Artuso I."/>
            <person name="Tescari M."/>
            <person name="Lugli G.A."/>
            <person name="Frangipani E."/>
            <person name="Ventura M."/>
            <person name="Visca P."/>
        </authorList>
    </citation>
    <scope>NUCLEOTIDE SEQUENCE [LARGE SCALE GENOMIC DNA]</scope>
    <source>
        <strain evidence="1 2">DSM 18481</strain>
    </source>
</reference>
<keyword evidence="2" id="KW-1185">Reference proteome</keyword>
<dbReference type="InterPro" id="IPR036412">
    <property type="entry name" value="HAD-like_sf"/>
</dbReference>
<dbReference type="Gene3D" id="1.10.150.240">
    <property type="entry name" value="Putative phosphatase, domain 2"/>
    <property type="match status" value="1"/>
</dbReference>
<comment type="caution">
    <text evidence="1">The sequence shown here is derived from an EMBL/GenBank/DDBJ whole genome shotgun (WGS) entry which is preliminary data.</text>
</comment>
<dbReference type="Gene3D" id="3.40.50.1000">
    <property type="entry name" value="HAD superfamily/HAD-like"/>
    <property type="match status" value="1"/>
</dbReference>
<dbReference type="SUPFAM" id="SSF56784">
    <property type="entry name" value="HAD-like"/>
    <property type="match status" value="1"/>
</dbReference>
<organism evidence="1 2">
    <name type="scientific">Lysobacter niastensis</name>
    <dbReference type="NCBI Taxonomy" id="380629"/>
    <lineage>
        <taxon>Bacteria</taxon>
        <taxon>Pseudomonadati</taxon>
        <taxon>Pseudomonadota</taxon>
        <taxon>Gammaproteobacteria</taxon>
        <taxon>Lysobacterales</taxon>
        <taxon>Lysobacteraceae</taxon>
        <taxon>Lysobacter</taxon>
    </lineage>
</organism>